<feature type="transmembrane region" description="Helical" evidence="4">
    <location>
        <begin position="25"/>
        <end position="49"/>
    </location>
</feature>
<dbReference type="PROSITE" id="PS50850">
    <property type="entry name" value="MFS"/>
    <property type="match status" value="1"/>
</dbReference>
<name>A0ABW6ZV01_9HYPH</name>
<dbReference type="InterPro" id="IPR011701">
    <property type="entry name" value="MFS"/>
</dbReference>
<dbReference type="CDD" id="cd17355">
    <property type="entry name" value="MFS_YcxA_like"/>
    <property type="match status" value="1"/>
</dbReference>
<evidence type="ECO:0000313" key="6">
    <source>
        <dbReference type="EMBL" id="MFG1372443.1"/>
    </source>
</evidence>
<dbReference type="InterPro" id="IPR020846">
    <property type="entry name" value="MFS_dom"/>
</dbReference>
<sequence length="437" mass="46249">MHAPTDFPTRAPRLAALLARRGIHYGWAVAAVTFLTMLVTAGAVGAPGVLIGPLQSEFGWATADISSAFAVRLMLFGLLGPFAAAFMNRFGIRPVATVALTLIAAGVVGSFAMTKLWHLVLLWGVVVGVGTGLTAMVLGATVATRWFAQRRGLVLGLLTASTATGQLVFLPLLARLTDALGWRNALGLVLAMLLVAVVCVLLFMRDRPSDVGLLPYGASVPPPVPVLPATFGGMLASPLVALRDAARTPTFWVLFATFFICGASTNGLVQTHFVSLCGDYGMAAVTAAGMLAMIGIFDFIGTVGSGWLSDRFDSRWLLFWYYGLRGLSLLYLPFTDFSFYGLSLFAVFYGLDWVATVPPTVKLTADRFGERANLVFGWIFAGHQLGAAAAAYGAGYSRTFYQTYLPAFFVAGVLCILAAAAIVAVHEGRGTSAAHIA</sequence>
<keyword evidence="3 4" id="KW-0472">Membrane</keyword>
<dbReference type="InterPro" id="IPR050327">
    <property type="entry name" value="Proton-linked_MCT"/>
</dbReference>
<feature type="domain" description="Major facilitator superfamily (MFS) profile" evidence="5">
    <location>
        <begin position="29"/>
        <end position="430"/>
    </location>
</feature>
<dbReference type="RefSeq" id="WP_393992334.1">
    <property type="nucleotide sequence ID" value="NZ_JBAFVH010000005.1"/>
</dbReference>
<feature type="transmembrane region" description="Helical" evidence="4">
    <location>
        <begin position="373"/>
        <end position="392"/>
    </location>
</feature>
<keyword evidence="1 4" id="KW-0812">Transmembrane</keyword>
<proteinExistence type="predicted"/>
<dbReference type="Gene3D" id="1.20.1250.20">
    <property type="entry name" value="MFS general substrate transporter like domains"/>
    <property type="match status" value="2"/>
</dbReference>
<evidence type="ECO:0000256" key="1">
    <source>
        <dbReference type="ARBA" id="ARBA00022692"/>
    </source>
</evidence>
<dbReference type="Proteomes" id="UP001604002">
    <property type="component" value="Unassembled WGS sequence"/>
</dbReference>
<reference evidence="6 7" key="1">
    <citation type="submission" date="2024-02" db="EMBL/GenBank/DDBJ databases">
        <title>Expansion and revision of Xanthobacter and proposal of Roseixanthobacter gen. nov.</title>
        <authorList>
            <person name="Soltysiak M.P.M."/>
            <person name="Jalihal A."/>
            <person name="Ory A."/>
            <person name="Chrisophersen C."/>
            <person name="Lee A.D."/>
            <person name="Boulton J."/>
            <person name="Springer M."/>
        </authorList>
    </citation>
    <scope>NUCLEOTIDE SEQUENCE [LARGE SCALE GENOMIC DNA]</scope>
    <source>
        <strain evidence="6 7">23A</strain>
    </source>
</reference>
<feature type="transmembrane region" description="Helical" evidence="4">
    <location>
        <begin position="404"/>
        <end position="425"/>
    </location>
</feature>
<protein>
    <submittedName>
        <fullName evidence="6">MFS transporter</fullName>
    </submittedName>
</protein>
<evidence type="ECO:0000256" key="2">
    <source>
        <dbReference type="ARBA" id="ARBA00022989"/>
    </source>
</evidence>
<evidence type="ECO:0000313" key="7">
    <source>
        <dbReference type="Proteomes" id="UP001604002"/>
    </source>
</evidence>
<dbReference type="InterPro" id="IPR036259">
    <property type="entry name" value="MFS_trans_sf"/>
</dbReference>
<feature type="transmembrane region" description="Helical" evidence="4">
    <location>
        <begin position="281"/>
        <end position="304"/>
    </location>
</feature>
<keyword evidence="2 4" id="KW-1133">Transmembrane helix</keyword>
<evidence type="ECO:0000259" key="5">
    <source>
        <dbReference type="PROSITE" id="PS50850"/>
    </source>
</evidence>
<accession>A0ABW6ZV01</accession>
<feature type="transmembrane region" description="Helical" evidence="4">
    <location>
        <begin position="95"/>
        <end position="114"/>
    </location>
</feature>
<dbReference type="Pfam" id="PF07690">
    <property type="entry name" value="MFS_1"/>
    <property type="match status" value="1"/>
</dbReference>
<feature type="transmembrane region" description="Helical" evidence="4">
    <location>
        <begin position="152"/>
        <end position="173"/>
    </location>
</feature>
<dbReference type="PANTHER" id="PTHR11360">
    <property type="entry name" value="MONOCARBOXYLATE TRANSPORTER"/>
    <property type="match status" value="1"/>
</dbReference>
<keyword evidence="7" id="KW-1185">Reference proteome</keyword>
<dbReference type="SUPFAM" id="SSF103473">
    <property type="entry name" value="MFS general substrate transporter"/>
    <property type="match status" value="1"/>
</dbReference>
<feature type="transmembrane region" description="Helical" evidence="4">
    <location>
        <begin position="69"/>
        <end position="88"/>
    </location>
</feature>
<feature type="transmembrane region" description="Helical" evidence="4">
    <location>
        <begin position="251"/>
        <end position="269"/>
    </location>
</feature>
<feature type="transmembrane region" description="Helical" evidence="4">
    <location>
        <begin position="185"/>
        <end position="204"/>
    </location>
</feature>
<evidence type="ECO:0000256" key="3">
    <source>
        <dbReference type="ARBA" id="ARBA00023136"/>
    </source>
</evidence>
<gene>
    <name evidence="6" type="ORF">V5F32_09735</name>
</gene>
<evidence type="ECO:0000256" key="4">
    <source>
        <dbReference type="SAM" id="Phobius"/>
    </source>
</evidence>
<comment type="caution">
    <text evidence="6">The sequence shown here is derived from an EMBL/GenBank/DDBJ whole genome shotgun (WGS) entry which is preliminary data.</text>
</comment>
<dbReference type="EMBL" id="JBAFVH010000005">
    <property type="protein sequence ID" value="MFG1372443.1"/>
    <property type="molecule type" value="Genomic_DNA"/>
</dbReference>
<dbReference type="PANTHER" id="PTHR11360:SF290">
    <property type="entry name" value="MONOCARBOXYLATE MFS PERMEASE"/>
    <property type="match status" value="1"/>
</dbReference>
<organism evidence="6 7">
    <name type="scientific">Xanthobacter oligotrophicus</name>
    <dbReference type="NCBI Taxonomy" id="2607286"/>
    <lineage>
        <taxon>Bacteria</taxon>
        <taxon>Pseudomonadati</taxon>
        <taxon>Pseudomonadota</taxon>
        <taxon>Alphaproteobacteria</taxon>
        <taxon>Hyphomicrobiales</taxon>
        <taxon>Xanthobacteraceae</taxon>
        <taxon>Xanthobacter</taxon>
    </lineage>
</organism>
<feature type="transmembrane region" description="Helical" evidence="4">
    <location>
        <begin position="120"/>
        <end position="140"/>
    </location>
</feature>
<feature type="transmembrane region" description="Helical" evidence="4">
    <location>
        <begin position="340"/>
        <end position="361"/>
    </location>
</feature>